<keyword evidence="2" id="KW-1185">Reference proteome</keyword>
<dbReference type="OrthoDB" id="10456797at2759"/>
<evidence type="ECO:0000313" key="1">
    <source>
        <dbReference type="EMBL" id="CAG5093447.1"/>
    </source>
</evidence>
<proteinExistence type="predicted"/>
<protein>
    <submittedName>
        <fullName evidence="1">Uncharacterized protein</fullName>
    </submittedName>
</protein>
<reference evidence="1" key="1">
    <citation type="submission" date="2021-04" db="EMBL/GenBank/DDBJ databases">
        <authorList>
            <person name="Chebbi M.A.C M."/>
        </authorList>
    </citation>
    <scope>NUCLEOTIDE SEQUENCE</scope>
</reference>
<evidence type="ECO:0000313" key="2">
    <source>
        <dbReference type="Proteomes" id="UP000786811"/>
    </source>
</evidence>
<sequence>MAGLVLARVPTEFPMNEIYHNVTVYSKRKSNRMRNTTIMNLEQAHFILLQIWIKNDEENGFDFYLSDISQISYENDVIFMLLSSEDCSYMIRMMLHVKAKTAYKTLKNGIKLAKNPVVEEFPVLELPEGISPTAENIKFDRKERLLKLWELYP</sequence>
<name>A0A8J2MLV2_COTCN</name>
<dbReference type="EMBL" id="CAJNRD030001120">
    <property type="protein sequence ID" value="CAG5093447.1"/>
    <property type="molecule type" value="Genomic_DNA"/>
</dbReference>
<gene>
    <name evidence="1" type="ORF">HICCMSTLAB_LOCUS6837</name>
</gene>
<dbReference type="AlphaFoldDB" id="A0A8J2MLV2"/>
<accession>A0A8J2MLV2</accession>
<organism evidence="1 2">
    <name type="scientific">Cotesia congregata</name>
    <name type="common">Parasitoid wasp</name>
    <name type="synonym">Apanteles congregatus</name>
    <dbReference type="NCBI Taxonomy" id="51543"/>
    <lineage>
        <taxon>Eukaryota</taxon>
        <taxon>Metazoa</taxon>
        <taxon>Ecdysozoa</taxon>
        <taxon>Arthropoda</taxon>
        <taxon>Hexapoda</taxon>
        <taxon>Insecta</taxon>
        <taxon>Pterygota</taxon>
        <taxon>Neoptera</taxon>
        <taxon>Endopterygota</taxon>
        <taxon>Hymenoptera</taxon>
        <taxon>Apocrita</taxon>
        <taxon>Ichneumonoidea</taxon>
        <taxon>Braconidae</taxon>
        <taxon>Microgastrinae</taxon>
        <taxon>Cotesia</taxon>
    </lineage>
</organism>
<dbReference type="Proteomes" id="UP000786811">
    <property type="component" value="Unassembled WGS sequence"/>
</dbReference>
<comment type="caution">
    <text evidence="1">The sequence shown here is derived from an EMBL/GenBank/DDBJ whole genome shotgun (WGS) entry which is preliminary data.</text>
</comment>